<dbReference type="Pfam" id="PF00999">
    <property type="entry name" value="Na_H_Exchanger"/>
    <property type="match status" value="1"/>
</dbReference>
<feature type="transmembrane region" description="Helical" evidence="8">
    <location>
        <begin position="376"/>
        <end position="395"/>
    </location>
</feature>
<dbReference type="AlphaFoldDB" id="A0A833J627"/>
<feature type="transmembrane region" description="Helical" evidence="8">
    <location>
        <begin position="91"/>
        <end position="110"/>
    </location>
</feature>
<keyword evidence="6 8" id="KW-0472">Membrane</keyword>
<evidence type="ECO:0000256" key="7">
    <source>
        <dbReference type="SAM" id="MobiDB-lite"/>
    </source>
</evidence>
<feature type="domain" description="RCK N-terminal" evidence="9">
    <location>
        <begin position="430"/>
        <end position="547"/>
    </location>
</feature>
<comment type="similarity">
    <text evidence="2">Belongs to the monovalent cation:proton antiporter 2 (CPA2) transporter (TC 2.A.37) family.</text>
</comment>
<sequence>MQHATELISIIALGLVCAFIGGMLAQRLRLPPLVGYLVAGIAIGPFTPGFVGDPALASQLAELGVILLMFGVGLHFSIGDLLAVRTIALPGAIVQIAVATAMGAGLAWGYGWGAGAGLVFGLALSVASTVVLLRALEGQGLLDTDKGRIAVGWLIVEDLAMVVALVLLPALAPSLGGEAAGVVGHHVAPDHGLWVTLGLTLAKVGVFIAVMLLGGRRVVPYLLGLAARTGSRELFTLAVLASAVGIAYASSELFGVSFALGAFFAGMVLAESDLSHQAAADSLPLQDAFAVLFFVSVGMLFDPGIVLREPLSILGVVSVIVLGKSVAAIAIVLAFGHPVGTALTIAASLAQIGEFSFILAGLGISLKLLPEEGRDLILGGALLSITLNPLFFVLADRVSRWLGERPELRRRLERRAAAPLPVRAAAPEMRGHAVIIGYGRVGSAIGKALQDWNLPFVVVERDRRRVEELRVQGVPAVFGDATAPGILDAADIASARLVVVATPDPHQARRLLAKARAANPGIDSVVRTHSDTERRRLEEDGVGLVLMAERELALGMMTYALRSLGVREGEARLFVDTSRSESQGTPVAEPEMPAPELRQRRDEPE</sequence>
<dbReference type="SUPFAM" id="SSF51735">
    <property type="entry name" value="NAD(P)-binding Rossmann-fold domains"/>
    <property type="match status" value="1"/>
</dbReference>
<keyword evidence="5 8" id="KW-1133">Transmembrane helix</keyword>
<dbReference type="GO" id="GO:0016020">
    <property type="term" value="C:membrane"/>
    <property type="evidence" value="ECO:0007669"/>
    <property type="project" value="UniProtKB-SubCell"/>
</dbReference>
<dbReference type="GO" id="GO:0015297">
    <property type="term" value="F:antiporter activity"/>
    <property type="evidence" value="ECO:0007669"/>
    <property type="project" value="InterPro"/>
</dbReference>
<comment type="caution">
    <text evidence="10">The sequence shown here is derived from an EMBL/GenBank/DDBJ whole genome shotgun (WGS) entry which is preliminary data.</text>
</comment>
<feature type="transmembrane region" description="Helical" evidence="8">
    <location>
        <begin position="116"/>
        <end position="136"/>
    </location>
</feature>
<dbReference type="Gene3D" id="3.40.50.720">
    <property type="entry name" value="NAD(P)-binding Rossmann-like Domain"/>
    <property type="match status" value="1"/>
</dbReference>
<feature type="region of interest" description="Disordered" evidence="7">
    <location>
        <begin position="576"/>
        <end position="605"/>
    </location>
</feature>
<dbReference type="InterPro" id="IPR003148">
    <property type="entry name" value="RCK_N"/>
</dbReference>
<evidence type="ECO:0000256" key="2">
    <source>
        <dbReference type="ARBA" id="ARBA00005551"/>
    </source>
</evidence>
<evidence type="ECO:0000256" key="8">
    <source>
        <dbReference type="SAM" id="Phobius"/>
    </source>
</evidence>
<dbReference type="Pfam" id="PF02254">
    <property type="entry name" value="TrkA_N"/>
    <property type="match status" value="1"/>
</dbReference>
<keyword evidence="4 8" id="KW-0812">Transmembrane</keyword>
<dbReference type="PROSITE" id="PS51201">
    <property type="entry name" value="RCK_N"/>
    <property type="match status" value="1"/>
</dbReference>
<dbReference type="InterPro" id="IPR038770">
    <property type="entry name" value="Na+/solute_symporter_sf"/>
</dbReference>
<evidence type="ECO:0000259" key="9">
    <source>
        <dbReference type="PROSITE" id="PS51201"/>
    </source>
</evidence>
<feature type="transmembrane region" description="Helical" evidence="8">
    <location>
        <begin position="313"/>
        <end position="335"/>
    </location>
</feature>
<dbReference type="RefSeq" id="WP_152277507.1">
    <property type="nucleotide sequence ID" value="NZ_WEKV01000010.1"/>
</dbReference>
<dbReference type="EMBL" id="WEKV01000010">
    <property type="protein sequence ID" value="KAB7785077.1"/>
    <property type="molecule type" value="Genomic_DNA"/>
</dbReference>
<accession>A0A833J627</accession>
<dbReference type="Gene3D" id="1.20.1530.20">
    <property type="match status" value="1"/>
</dbReference>
<evidence type="ECO:0000313" key="10">
    <source>
        <dbReference type="EMBL" id="KAB7785077.1"/>
    </source>
</evidence>
<evidence type="ECO:0000313" key="11">
    <source>
        <dbReference type="Proteomes" id="UP000469949"/>
    </source>
</evidence>
<evidence type="ECO:0000256" key="1">
    <source>
        <dbReference type="ARBA" id="ARBA00004141"/>
    </source>
</evidence>
<feature type="transmembrane region" description="Helical" evidence="8">
    <location>
        <begin position="148"/>
        <end position="172"/>
    </location>
</feature>
<feature type="transmembrane region" description="Helical" evidence="8">
    <location>
        <begin position="6"/>
        <end position="26"/>
    </location>
</feature>
<dbReference type="GO" id="GO:1902600">
    <property type="term" value="P:proton transmembrane transport"/>
    <property type="evidence" value="ECO:0007669"/>
    <property type="project" value="InterPro"/>
</dbReference>
<dbReference type="InterPro" id="IPR036291">
    <property type="entry name" value="NAD(P)-bd_dom_sf"/>
</dbReference>
<dbReference type="InterPro" id="IPR006153">
    <property type="entry name" value="Cation/H_exchanger_TM"/>
</dbReference>
<feature type="transmembrane region" description="Helical" evidence="8">
    <location>
        <begin position="342"/>
        <end position="364"/>
    </location>
</feature>
<evidence type="ECO:0000256" key="3">
    <source>
        <dbReference type="ARBA" id="ARBA00022448"/>
    </source>
</evidence>
<feature type="transmembrane region" description="Helical" evidence="8">
    <location>
        <begin position="288"/>
        <end position="307"/>
    </location>
</feature>
<dbReference type="Proteomes" id="UP000469949">
    <property type="component" value="Unassembled WGS sequence"/>
</dbReference>
<comment type="subcellular location">
    <subcellularLocation>
        <location evidence="1">Membrane</location>
        <topology evidence="1">Multi-pass membrane protein</topology>
    </subcellularLocation>
</comment>
<keyword evidence="3" id="KW-0813">Transport</keyword>
<proteinExistence type="inferred from homology"/>
<evidence type="ECO:0000256" key="4">
    <source>
        <dbReference type="ARBA" id="ARBA00022692"/>
    </source>
</evidence>
<organism evidence="10 11">
    <name type="scientific">Methylorubrum populi</name>
    <dbReference type="NCBI Taxonomy" id="223967"/>
    <lineage>
        <taxon>Bacteria</taxon>
        <taxon>Pseudomonadati</taxon>
        <taxon>Pseudomonadota</taxon>
        <taxon>Alphaproteobacteria</taxon>
        <taxon>Hyphomicrobiales</taxon>
        <taxon>Methylobacteriaceae</taxon>
        <taxon>Methylorubrum</taxon>
    </lineage>
</organism>
<evidence type="ECO:0000256" key="6">
    <source>
        <dbReference type="ARBA" id="ARBA00023136"/>
    </source>
</evidence>
<feature type="transmembrane region" description="Helical" evidence="8">
    <location>
        <begin position="234"/>
        <end position="250"/>
    </location>
</feature>
<dbReference type="GO" id="GO:0006813">
    <property type="term" value="P:potassium ion transport"/>
    <property type="evidence" value="ECO:0007669"/>
    <property type="project" value="InterPro"/>
</dbReference>
<dbReference type="PANTHER" id="PTHR42751:SF1">
    <property type="entry name" value="CATION_PROTON ANTIPORTER YBAL-RELATED"/>
    <property type="match status" value="1"/>
</dbReference>
<reference evidence="10 11" key="1">
    <citation type="submission" date="2019-10" db="EMBL/GenBank/DDBJ databases">
        <title>Draft Genome Sequence of the Caffeine Degrading Methylotroph Methylorubrum populi PINKEL.</title>
        <authorList>
            <person name="Dawson S.C."/>
            <person name="Zhang X."/>
            <person name="Wright M.E."/>
            <person name="Sharma G."/>
            <person name="Langner J.T."/>
            <person name="Ditty J.L."/>
            <person name="Subuyuj G.A."/>
        </authorList>
    </citation>
    <scope>NUCLEOTIDE SEQUENCE [LARGE SCALE GENOMIC DNA]</scope>
    <source>
        <strain evidence="10 11">Pinkel</strain>
    </source>
</reference>
<name>A0A833J627_9HYPH</name>
<protein>
    <submittedName>
        <fullName evidence="10">Inner membrane protein YbaL KefB/KefC family</fullName>
    </submittedName>
</protein>
<gene>
    <name evidence="10" type="ORF">F8B43_3110</name>
</gene>
<feature type="transmembrane region" description="Helical" evidence="8">
    <location>
        <begin position="63"/>
        <end position="84"/>
    </location>
</feature>
<feature type="transmembrane region" description="Helical" evidence="8">
    <location>
        <begin position="33"/>
        <end position="51"/>
    </location>
</feature>
<dbReference type="NCBIfam" id="NF007950">
    <property type="entry name" value="PRK10669.1"/>
    <property type="match status" value="1"/>
</dbReference>
<evidence type="ECO:0000256" key="5">
    <source>
        <dbReference type="ARBA" id="ARBA00022989"/>
    </source>
</evidence>
<feature type="transmembrane region" description="Helical" evidence="8">
    <location>
        <begin position="192"/>
        <end position="213"/>
    </location>
</feature>
<dbReference type="PANTHER" id="PTHR42751">
    <property type="entry name" value="SODIUM/HYDROGEN EXCHANGER FAMILY/TRKA DOMAIN PROTEIN"/>
    <property type="match status" value="1"/>
</dbReference>